<dbReference type="AlphaFoldDB" id="W6A9U0"/>
<dbReference type="RefSeq" id="WP_025251081.1">
    <property type="nucleotide sequence ID" value="NZ_CP006934.1"/>
</dbReference>
<organism evidence="1 2">
    <name type="scientific">Spiroplasma sabaudiense Ar-1343</name>
    <dbReference type="NCBI Taxonomy" id="1276257"/>
    <lineage>
        <taxon>Bacteria</taxon>
        <taxon>Bacillati</taxon>
        <taxon>Mycoplasmatota</taxon>
        <taxon>Mollicutes</taxon>
        <taxon>Entomoplasmatales</taxon>
        <taxon>Spiroplasmataceae</taxon>
        <taxon>Spiroplasma</taxon>
    </lineage>
</organism>
<dbReference type="Proteomes" id="UP000019265">
    <property type="component" value="Chromosome"/>
</dbReference>
<dbReference type="STRING" id="1276257.SSABA_v1c05360"/>
<evidence type="ECO:0000313" key="2">
    <source>
        <dbReference type="Proteomes" id="UP000019265"/>
    </source>
</evidence>
<dbReference type="OrthoDB" id="9833172at2"/>
<gene>
    <name evidence="1" type="ORF">SSABA_v1c05360</name>
</gene>
<dbReference type="HOGENOM" id="CLU_823630_0_0_14"/>
<accession>W6A9U0</accession>
<name>W6A9U0_9MOLU</name>
<reference evidence="1 2" key="1">
    <citation type="journal article" date="2014" name="Genome Biol. Evol.">
        <title>Molecular evolution of the substrate utilization strategies and putative virulence factors in mosquito-associated Spiroplasma species.</title>
        <authorList>
            <person name="Chang T.H."/>
            <person name="Lo W.S."/>
            <person name="Ku C."/>
            <person name="Chen L.L."/>
            <person name="Kuo C.H."/>
        </authorList>
    </citation>
    <scope>NUCLEOTIDE SEQUENCE [LARGE SCALE GENOMIC DNA]</scope>
    <source>
        <strain evidence="1">Ar-1343</strain>
    </source>
</reference>
<protein>
    <submittedName>
        <fullName evidence="1">Uncharacterized protein</fullName>
    </submittedName>
</protein>
<dbReference type="PATRIC" id="fig|1276257.3.peg.546"/>
<proteinExistence type="predicted"/>
<evidence type="ECO:0000313" key="1">
    <source>
        <dbReference type="EMBL" id="AHI53943.1"/>
    </source>
</evidence>
<dbReference type="KEGG" id="ssab:SSABA_v1c05360"/>
<sequence>MSDNDNAKILKDLRAFFKINGLFAIASDENEEINLFAPLGFSELTASGDLKHNSDLLSSREILALSPKKREQYFKKIRNQTILAAVNEPITNEIKWYFWIDLKMNALLQEFLRKINQEQMNLKNLSQLKLDFTVVTKYKKAFEKYLKGFKKQLKKYHQKKALKILDSFNVIYNGYKNLFVELKIYFRKNHLKKFVIYNSYSIYLLYHFTAIKIEEFYKTNFLDSSLKEIFDKTDKNFAPFYLQMTLMKTLKSDNYEALKYSSKNLLKTLALINQFCERMVNNLKRLDYQKLINNLNKSFKEFYFLYLLHLQVYQDRRIISEEKIYDFLKIDLWNNGL</sequence>
<dbReference type="EMBL" id="CP006934">
    <property type="protein sequence ID" value="AHI53943.1"/>
    <property type="molecule type" value="Genomic_DNA"/>
</dbReference>
<keyword evidence="2" id="KW-1185">Reference proteome</keyword>